<evidence type="ECO:0000256" key="7">
    <source>
        <dbReference type="ARBA" id="ARBA00022882"/>
    </source>
</evidence>
<keyword evidence="9 14" id="KW-1133">Transmembrane helix</keyword>
<dbReference type="InterPro" id="IPR045319">
    <property type="entry name" value="KAT/AKT"/>
</dbReference>
<evidence type="ECO:0000256" key="8">
    <source>
        <dbReference type="ARBA" id="ARBA00022958"/>
    </source>
</evidence>
<feature type="region of interest" description="Disordered" evidence="15">
    <location>
        <begin position="593"/>
        <end position="635"/>
    </location>
</feature>
<dbReference type="CDD" id="cd00038">
    <property type="entry name" value="CAP_ED"/>
    <property type="match status" value="1"/>
</dbReference>
<comment type="function">
    <text evidence="14">Potassium channel.</text>
</comment>
<evidence type="ECO:0000256" key="4">
    <source>
        <dbReference type="ARBA" id="ARBA00022538"/>
    </source>
</evidence>
<dbReference type="Proteomes" id="UP001415857">
    <property type="component" value="Unassembled WGS sequence"/>
</dbReference>
<dbReference type="PROSITE" id="PS50297">
    <property type="entry name" value="ANK_REP_REGION"/>
    <property type="match status" value="1"/>
</dbReference>
<comment type="subunit">
    <text evidence="14">The potassium channel is composed of a homo- or heterotetrameric complex of pore-forming subunits.</text>
</comment>
<keyword evidence="4 14" id="KW-0633">Potassium transport</keyword>
<dbReference type="PRINTS" id="PR01463">
    <property type="entry name" value="EAGCHANLFMLY"/>
</dbReference>
<evidence type="ECO:0000256" key="3">
    <source>
        <dbReference type="ARBA" id="ARBA00022448"/>
    </source>
</evidence>
<comment type="similarity">
    <text evidence="2 14">Belongs to the potassium channel family. Plant (TC 1.A.1.4) subfamily.</text>
</comment>
<keyword evidence="19" id="KW-1185">Reference proteome</keyword>
<feature type="domain" description="Cyclic nucleotide-binding" evidence="16">
    <location>
        <begin position="314"/>
        <end position="433"/>
    </location>
</feature>
<evidence type="ECO:0000256" key="9">
    <source>
        <dbReference type="ARBA" id="ARBA00022989"/>
    </source>
</evidence>
<protein>
    <recommendedName>
        <fullName evidence="14">Potassium channel</fullName>
    </recommendedName>
</protein>
<dbReference type="FunFam" id="2.60.120.10:FF:000074">
    <property type="entry name" value="Potassium channel KAT2"/>
    <property type="match status" value="1"/>
</dbReference>
<dbReference type="InterPro" id="IPR021789">
    <property type="entry name" value="KHA_dom"/>
</dbReference>
<feature type="repeat" description="ANK" evidence="13">
    <location>
        <begin position="520"/>
        <end position="552"/>
    </location>
</feature>
<comment type="subcellular location">
    <subcellularLocation>
        <location evidence="1 14">Membrane</location>
        <topology evidence="1 14">Multi-pass membrane protein</topology>
    </subcellularLocation>
</comment>
<keyword evidence="7 14" id="KW-0851">Voltage-gated channel</keyword>
<dbReference type="InterPro" id="IPR018490">
    <property type="entry name" value="cNMP-bd_dom_sf"/>
</dbReference>
<evidence type="ECO:0000256" key="14">
    <source>
        <dbReference type="RuleBase" id="RU369015"/>
    </source>
</evidence>
<comment type="domain">
    <text evidence="14">The KHA domain (rich in hydrophobic and acidic residues) present in the C-terminal part is likely to be important for tetramerization.</text>
</comment>
<dbReference type="Pfam" id="PF00520">
    <property type="entry name" value="Ion_trans"/>
    <property type="match status" value="1"/>
</dbReference>
<keyword evidence="10 14" id="KW-0406">Ion transport</keyword>
<dbReference type="SMART" id="SM00248">
    <property type="entry name" value="ANK"/>
    <property type="match status" value="2"/>
</dbReference>
<evidence type="ECO:0000256" key="6">
    <source>
        <dbReference type="ARBA" id="ARBA00022826"/>
    </source>
</evidence>
<feature type="transmembrane region" description="Helical" evidence="14">
    <location>
        <begin position="138"/>
        <end position="157"/>
    </location>
</feature>
<dbReference type="PROSITE" id="PS50088">
    <property type="entry name" value="ANK_REPEAT"/>
    <property type="match status" value="1"/>
</dbReference>
<dbReference type="Gene3D" id="1.10.287.70">
    <property type="match status" value="1"/>
</dbReference>
<dbReference type="Pfam" id="PF12796">
    <property type="entry name" value="Ank_2"/>
    <property type="match status" value="1"/>
</dbReference>
<dbReference type="InterPro" id="IPR014710">
    <property type="entry name" value="RmlC-like_jellyroll"/>
</dbReference>
<keyword evidence="5 14" id="KW-0812">Transmembrane</keyword>
<evidence type="ECO:0000256" key="2">
    <source>
        <dbReference type="ARBA" id="ARBA00007929"/>
    </source>
</evidence>
<comment type="domain">
    <text evidence="14">The segment S4 is probably the voltage-sensor and is characterized by a series of positively charged amino acids. The pore-forming region H5 is enclosed by the transmembrane segments S5 and S6 in the Shaker-type (1P/6TM) and contains the GYGD signature motif which seems to be involved in potassium selectivity.</text>
</comment>
<keyword evidence="6 14" id="KW-0631">Potassium channel</keyword>
<feature type="transmembrane region" description="Helical" evidence="14">
    <location>
        <begin position="71"/>
        <end position="93"/>
    </location>
</feature>
<dbReference type="GO" id="GO:0034702">
    <property type="term" value="C:monoatomic ion channel complex"/>
    <property type="evidence" value="ECO:0007669"/>
    <property type="project" value="UniProtKB-KW"/>
</dbReference>
<dbReference type="Pfam" id="PF11834">
    <property type="entry name" value="KHA"/>
    <property type="match status" value="1"/>
</dbReference>
<comment type="caution">
    <text evidence="18">The sequence shown here is derived from an EMBL/GenBank/DDBJ whole genome shotgun (WGS) entry which is preliminary data.</text>
</comment>
<dbReference type="FunFam" id="1.10.287.70:FF:000123">
    <property type="entry name" value="Potassium channel KAT3"/>
    <property type="match status" value="1"/>
</dbReference>
<dbReference type="PANTHER" id="PTHR45743:SF6">
    <property type="entry name" value="POTASSIUM CHANNEL KAT2"/>
    <property type="match status" value="1"/>
</dbReference>
<evidence type="ECO:0000313" key="19">
    <source>
        <dbReference type="Proteomes" id="UP001415857"/>
    </source>
</evidence>
<comment type="caution">
    <text evidence="14">Lacks conserved residue(s) required for the propagation of feature annotation.</text>
</comment>
<dbReference type="SUPFAM" id="SSF81324">
    <property type="entry name" value="Voltage-gated potassium channels"/>
    <property type="match status" value="1"/>
</dbReference>
<evidence type="ECO:0000256" key="11">
    <source>
        <dbReference type="ARBA" id="ARBA00023136"/>
    </source>
</evidence>
<dbReference type="InterPro" id="IPR005821">
    <property type="entry name" value="Ion_trans_dom"/>
</dbReference>
<dbReference type="InterPro" id="IPR003938">
    <property type="entry name" value="K_chnl_volt-dep_EAG/ELK/ERG"/>
</dbReference>
<dbReference type="SMART" id="SM00100">
    <property type="entry name" value="cNMP"/>
    <property type="match status" value="1"/>
</dbReference>
<dbReference type="EMBL" id="JBBPBK010000016">
    <property type="protein sequence ID" value="KAK9268211.1"/>
    <property type="molecule type" value="Genomic_DNA"/>
</dbReference>
<feature type="transmembrane region" description="Helical" evidence="14">
    <location>
        <begin position="215"/>
        <end position="237"/>
    </location>
</feature>
<evidence type="ECO:0000259" key="17">
    <source>
        <dbReference type="PROSITE" id="PS51490"/>
    </source>
</evidence>
<dbReference type="Gene3D" id="1.10.287.630">
    <property type="entry name" value="Helix hairpin bin"/>
    <property type="match status" value="1"/>
</dbReference>
<dbReference type="InterPro" id="IPR002110">
    <property type="entry name" value="Ankyrin_rpt"/>
</dbReference>
<evidence type="ECO:0000256" key="10">
    <source>
        <dbReference type="ARBA" id="ARBA00023065"/>
    </source>
</evidence>
<dbReference type="Gene3D" id="2.60.120.10">
    <property type="entry name" value="Jelly Rolls"/>
    <property type="match status" value="1"/>
</dbReference>
<dbReference type="PANTHER" id="PTHR45743">
    <property type="entry name" value="POTASSIUM CHANNEL AKT1"/>
    <property type="match status" value="1"/>
</dbReference>
<dbReference type="SUPFAM" id="SSF48403">
    <property type="entry name" value="Ankyrin repeat"/>
    <property type="match status" value="1"/>
</dbReference>
<dbReference type="Gene3D" id="1.25.40.20">
    <property type="entry name" value="Ankyrin repeat-containing domain"/>
    <property type="match status" value="1"/>
</dbReference>
<keyword evidence="11 14" id="KW-0472">Membrane</keyword>
<dbReference type="AlphaFoldDB" id="A0AAP0N9K2"/>
<evidence type="ECO:0000256" key="15">
    <source>
        <dbReference type="SAM" id="MobiDB-lite"/>
    </source>
</evidence>
<organism evidence="18 19">
    <name type="scientific">Liquidambar formosana</name>
    <name type="common">Formosan gum</name>
    <dbReference type="NCBI Taxonomy" id="63359"/>
    <lineage>
        <taxon>Eukaryota</taxon>
        <taxon>Viridiplantae</taxon>
        <taxon>Streptophyta</taxon>
        <taxon>Embryophyta</taxon>
        <taxon>Tracheophyta</taxon>
        <taxon>Spermatophyta</taxon>
        <taxon>Magnoliopsida</taxon>
        <taxon>eudicotyledons</taxon>
        <taxon>Gunneridae</taxon>
        <taxon>Pentapetalae</taxon>
        <taxon>Saxifragales</taxon>
        <taxon>Altingiaceae</taxon>
        <taxon>Liquidambar</taxon>
    </lineage>
</organism>
<dbReference type="SUPFAM" id="SSF51206">
    <property type="entry name" value="cAMP-binding domain-like"/>
    <property type="match status" value="1"/>
</dbReference>
<evidence type="ECO:0000256" key="13">
    <source>
        <dbReference type="PROSITE-ProRule" id="PRU00023"/>
    </source>
</evidence>
<evidence type="ECO:0000256" key="12">
    <source>
        <dbReference type="ARBA" id="ARBA00023303"/>
    </source>
</evidence>
<feature type="transmembrane region" description="Helical" evidence="14">
    <location>
        <begin position="30"/>
        <end position="51"/>
    </location>
</feature>
<keyword evidence="3 14" id="KW-0813">Transport</keyword>
<gene>
    <name evidence="18" type="ORF">L1049_010654</name>
</gene>
<sequence length="724" mass="82622">MLLIALVIYSAWICPFEFAFLIYKQDALFIIDNIVNGFFAIDITLTFFVAYLDSQSYLLIDDPKKIAIRYISTWFIFDICSTVPFQSLSLLFTDHNSGLGFKMLNMLRLWRLRRVSSLFARLEKDIRFNYFWTRCTKLISVTLYAVHCAGCFNYLIAERYPDPKRTWIGAVEPNFKDDSLWNRYVISIYWSITTLTTTGYGDLHAENPREMLFDIFYMLFNLGLTSYLIGNMTNLVVHWTSRTRNFRDTIRACSEFAARNQLPPHIQDQMLSHICLKFKTEGLKQQETLNGLPKAIRSSIAHFLFFPIVQKVYLFQGVSHDFLYQLVSEIEAEYFPPKEDVVLQNEAPTDLYILVSGTVDLIAYIDGHEQVLGKAVAGEMFGEMGVLCNRPQPFRVRTTELSQILRLNRTSLMNTIKANMEDGRIVMNNLFLKLRGLEEGLGIVDPHTNPGLVPSEWLKGGPIEETSSDDGCQAHAHGDPLMQEERDINFLGSEGTEKNRKGKGHEFTRCAMDLNSTAEDGQMALHAAVRKGHLEIIRSLLEEGANVNKPDARGWTPKALAEQQGNKSIYDLLLSYENTKILDEHKIEFIEPETADNTNNSQNIHRRKGGPYSSNSRFKKVPTNSSSSSSCCPRDREVTKLTKRRVTIHMLFHNKSISQRRPGKLIILPDSIEDLFKIAGQKFGGYNPTKVVSEENAEIDDISVIRDGDHLFLLQNECETTNVT</sequence>
<dbReference type="Pfam" id="PF00027">
    <property type="entry name" value="cNMP_binding"/>
    <property type="match status" value="1"/>
</dbReference>
<keyword evidence="13" id="KW-0040">ANK repeat</keyword>
<dbReference type="InterPro" id="IPR036770">
    <property type="entry name" value="Ankyrin_rpt-contain_sf"/>
</dbReference>
<dbReference type="PROSITE" id="PS50042">
    <property type="entry name" value="CNMP_BINDING_3"/>
    <property type="match status" value="1"/>
</dbReference>
<dbReference type="PROSITE" id="PS51490">
    <property type="entry name" value="KHA"/>
    <property type="match status" value="1"/>
</dbReference>
<keyword evidence="12 14" id="KW-0407">Ion channel</keyword>
<name>A0AAP0N9K2_LIQFO</name>
<keyword evidence="8 14" id="KW-0630">Potassium</keyword>
<feature type="transmembrane region" description="Helical" evidence="14">
    <location>
        <begin position="6"/>
        <end position="23"/>
    </location>
</feature>
<evidence type="ECO:0000313" key="18">
    <source>
        <dbReference type="EMBL" id="KAK9268211.1"/>
    </source>
</evidence>
<proteinExistence type="inferred from homology"/>
<evidence type="ECO:0000256" key="1">
    <source>
        <dbReference type="ARBA" id="ARBA00004141"/>
    </source>
</evidence>
<reference evidence="18 19" key="1">
    <citation type="journal article" date="2024" name="Plant J.">
        <title>Genome sequences and population genomics reveal climatic adaptation and genomic divergence between two closely related sweetgum species.</title>
        <authorList>
            <person name="Xu W.Q."/>
            <person name="Ren C.Q."/>
            <person name="Zhang X.Y."/>
            <person name="Comes H.P."/>
            <person name="Liu X.H."/>
            <person name="Li Y.G."/>
            <person name="Kettle C.J."/>
            <person name="Jalonen R."/>
            <person name="Gaisberger H."/>
            <person name="Ma Y.Z."/>
            <person name="Qiu Y.X."/>
        </authorList>
    </citation>
    <scope>NUCLEOTIDE SEQUENCE [LARGE SCALE GENOMIC DNA]</scope>
    <source>
        <strain evidence="18">Hangzhou</strain>
    </source>
</reference>
<evidence type="ECO:0000256" key="5">
    <source>
        <dbReference type="ARBA" id="ARBA00022692"/>
    </source>
</evidence>
<dbReference type="GO" id="GO:0005249">
    <property type="term" value="F:voltage-gated potassium channel activity"/>
    <property type="evidence" value="ECO:0007669"/>
    <property type="project" value="UniProtKB-UniRule"/>
</dbReference>
<feature type="domain" description="KHA" evidence="17">
    <location>
        <begin position="645"/>
        <end position="724"/>
    </location>
</feature>
<dbReference type="InterPro" id="IPR000595">
    <property type="entry name" value="cNMP-bd_dom"/>
</dbReference>
<evidence type="ECO:0000259" key="16">
    <source>
        <dbReference type="PROSITE" id="PS50042"/>
    </source>
</evidence>
<accession>A0AAP0N9K2</accession>